<gene>
    <name evidence="3" type="ORF">FHR70_003725</name>
</gene>
<dbReference type="Pfam" id="PF06791">
    <property type="entry name" value="TMP_2"/>
    <property type="match status" value="1"/>
</dbReference>
<keyword evidence="4" id="KW-1185">Reference proteome</keyword>
<reference evidence="3 4" key="1">
    <citation type="submission" date="2020-08" db="EMBL/GenBank/DDBJ databases">
        <title>The Agave Microbiome: Exploring the role of microbial communities in plant adaptations to desert environments.</title>
        <authorList>
            <person name="Partida-Martinez L.P."/>
        </authorList>
    </citation>
    <scope>NUCLEOTIDE SEQUENCE [LARGE SCALE GENOMIC DNA]</scope>
    <source>
        <strain evidence="3 4">AT3.9</strain>
    </source>
</reference>
<evidence type="ECO:0000313" key="4">
    <source>
        <dbReference type="Proteomes" id="UP000532010"/>
    </source>
</evidence>
<proteinExistence type="predicted"/>
<dbReference type="SUPFAM" id="SSF53955">
    <property type="entry name" value="Lysozyme-like"/>
    <property type="match status" value="1"/>
</dbReference>
<dbReference type="RefSeq" id="WP_183452824.1">
    <property type="nucleotide sequence ID" value="NZ_JACHWB010000005.1"/>
</dbReference>
<feature type="domain" description="Bacteriophage tail tape measure N-terminal" evidence="2">
    <location>
        <begin position="123"/>
        <end position="210"/>
    </location>
</feature>
<dbReference type="Proteomes" id="UP000532010">
    <property type="component" value="Unassembled WGS sequence"/>
</dbReference>
<dbReference type="InterPro" id="IPR023346">
    <property type="entry name" value="Lysozyme-like_dom_sf"/>
</dbReference>
<comment type="caution">
    <text evidence="3">The sequence shown here is derived from an EMBL/GenBank/DDBJ whole genome shotgun (WGS) entry which is preliminary data.</text>
</comment>
<dbReference type="Gene3D" id="1.10.530.10">
    <property type="match status" value="1"/>
</dbReference>
<evidence type="ECO:0000313" key="3">
    <source>
        <dbReference type="EMBL" id="MBB3020639.1"/>
    </source>
</evidence>
<organism evidence="3 4">
    <name type="scientific">Microvirga lupini</name>
    <dbReference type="NCBI Taxonomy" id="420324"/>
    <lineage>
        <taxon>Bacteria</taxon>
        <taxon>Pseudomonadati</taxon>
        <taxon>Pseudomonadota</taxon>
        <taxon>Alphaproteobacteria</taxon>
        <taxon>Hyphomicrobiales</taxon>
        <taxon>Methylobacteriaceae</taxon>
        <taxon>Microvirga</taxon>
    </lineage>
</organism>
<accession>A0A7W4VNW8</accession>
<evidence type="ECO:0000256" key="1">
    <source>
        <dbReference type="SAM" id="MobiDB-lite"/>
    </source>
</evidence>
<dbReference type="EMBL" id="JACHWB010000005">
    <property type="protein sequence ID" value="MBB3020639.1"/>
    <property type="molecule type" value="Genomic_DNA"/>
</dbReference>
<sequence>MATVQAIKELLLRYRSEGADKVAADLEKTAAAQKKVIDAAGLAAKVTEDATRSQVSAAKAYERTVASVDPAFRALQQMSRGQAMLDRALAQGVINNDQYAASLARMQQRYAPLAAANNNLVGQTGNLAAQFQDIAVQLQSGSNPFTIALQQGTQIAAVLGDTPGGARGAVKALGAAFLSVISPVSLLTIGAIAAGGALVQYMTGAEEKVESLDDKLNAHADLIKGIASAYGEAGKGLEEYAAESGRVLEGQLRAQTERLKAELGRITGEMYAGFSVTTGPAYTDPMGNAFGGADTAINSKFAAFQSAFEAFNASVARGEPNIRLFREEVARIMAAAADNTALQLLGSELLKGSEAAFKIAEALDKSQAAMRLTSGAAADGAGNVKEFTSAMEALAKVGLPNLTEQQKALQEYRRAVGALADEDFDGRNRAKRAYDEAVERANTRDAEKIAQDAQKQAEADAKRRSQGWDRSTDRIQDQIRALEQQAATFGMGAAEAARYRAEQELINAAIEAQIPLTGDLQRWIQATANRAGEAAEGLEKVKTAADWSNFTTGTLKGFISDLRSAKSGADAFANALERIADRFLDMTLNWAMGNGPNPFSFLGSNAPSYVPMAKGGYGPELPAQAFAGMGKLPEVITSAVEPLKTAANSVASIAGNGLSAVESYVRQAASIRGIDPDVAARVIKQESGFRFDALGDNGMSYGPMQLYTGGGLGNTALAKGINVRDPSTWQQQVDFGMDVVAKDGWRQWYGARDIGVSRWQGINRNGPQAFNGSAGADNLAGGMGADLQQLSGNFNQLSQSMSSATPQITQSLTGLGNITQQGGDMVGTALEGTASTIGQGANGIGQAINQLGQSLSAGGGGGGFGGLGSLFGGGGGYDWGSFSTGLDFSGLSFGFHSGGLVGRDHSFKRYIHPAYYDDAPRYHSGLRPDEVPAILQKGEWVLSKDDVAGIKNGGKGAEGGITVNNNVVNNSGAAVKSEARENDDGSIDIVTVIEETAKGAVRKDAMRNGPTSRQLGAGFNGRG</sequence>
<feature type="region of interest" description="Disordered" evidence="1">
    <location>
        <begin position="1001"/>
        <end position="1023"/>
    </location>
</feature>
<dbReference type="AlphaFoldDB" id="A0A7W4VNW8"/>
<evidence type="ECO:0000259" key="2">
    <source>
        <dbReference type="Pfam" id="PF06791"/>
    </source>
</evidence>
<protein>
    <recommendedName>
        <fullName evidence="2">Bacteriophage tail tape measure N-terminal domain-containing protein</fullName>
    </recommendedName>
</protein>
<dbReference type="InterPro" id="IPR009628">
    <property type="entry name" value="Phage_tape_measure_N"/>
</dbReference>
<name>A0A7W4VNW8_9HYPH</name>